<dbReference type="RefSeq" id="WP_013087626.1">
    <property type="nucleotide sequence ID" value="NC_014109.1"/>
</dbReference>
<evidence type="ECO:0000256" key="13">
    <source>
        <dbReference type="ARBA" id="ARBA00023264"/>
    </source>
</evidence>
<comment type="pathway">
    <text evidence="2">Phospholipid metabolism; phosphatidylglycerol biosynthesis; phosphatidylglycerol from CDP-diacylglycerol: step 1/2.</text>
</comment>
<dbReference type="eggNOG" id="COG0558">
    <property type="taxonomic scope" value="Bacteria"/>
</dbReference>
<evidence type="ECO:0000256" key="5">
    <source>
        <dbReference type="ARBA" id="ARBA00014944"/>
    </source>
</evidence>
<keyword evidence="6" id="KW-0444">Lipid biosynthesis</keyword>
<evidence type="ECO:0000256" key="8">
    <source>
        <dbReference type="ARBA" id="ARBA00022692"/>
    </source>
</evidence>
<dbReference type="KEGG" id="rip:RIEPE_0526"/>
<evidence type="ECO:0000256" key="3">
    <source>
        <dbReference type="ARBA" id="ARBA00010441"/>
    </source>
</evidence>
<dbReference type="GO" id="GO:0005886">
    <property type="term" value="C:plasma membrane"/>
    <property type="evidence" value="ECO:0007669"/>
    <property type="project" value="TreeGrafter"/>
</dbReference>
<evidence type="ECO:0000256" key="4">
    <source>
        <dbReference type="ARBA" id="ARBA00013170"/>
    </source>
</evidence>
<evidence type="ECO:0000256" key="17">
    <source>
        <dbReference type="SAM" id="Phobius"/>
    </source>
</evidence>
<dbReference type="AlphaFoldDB" id="D4G8V1"/>
<keyword evidence="7 16" id="KW-0808">Transferase</keyword>
<dbReference type="Gene3D" id="1.20.120.1760">
    <property type="match status" value="1"/>
</dbReference>
<proteinExistence type="inferred from homology"/>
<dbReference type="InterPro" id="IPR043130">
    <property type="entry name" value="CDP-OH_PTrfase_TM_dom"/>
</dbReference>
<dbReference type="GO" id="GO:0046474">
    <property type="term" value="P:glycerophospholipid biosynthetic process"/>
    <property type="evidence" value="ECO:0007669"/>
    <property type="project" value="TreeGrafter"/>
</dbReference>
<dbReference type="OrthoDB" id="9796672at2"/>
<evidence type="ECO:0000313" key="18">
    <source>
        <dbReference type="EMBL" id="ADD79639.1"/>
    </source>
</evidence>
<keyword evidence="8 17" id="KW-0812">Transmembrane</keyword>
<dbReference type="GO" id="GO:0008444">
    <property type="term" value="F:CDP-diacylglycerol-glycerol-3-phosphate 3-phosphatidyltransferase activity"/>
    <property type="evidence" value="ECO:0007669"/>
    <property type="project" value="UniProtKB-UniRule"/>
</dbReference>
<keyword evidence="9 17" id="KW-1133">Transmembrane helix</keyword>
<dbReference type="EC" id="2.7.8.5" evidence="4 15"/>
<evidence type="ECO:0000256" key="16">
    <source>
        <dbReference type="RuleBase" id="RU003750"/>
    </source>
</evidence>
<keyword evidence="13" id="KW-1208">Phospholipid metabolism</keyword>
<dbReference type="PROSITE" id="PS00379">
    <property type="entry name" value="CDP_ALCOHOL_P_TRANSF"/>
    <property type="match status" value="1"/>
</dbReference>
<reference evidence="18" key="1">
    <citation type="submission" date="2008-05" db="EMBL/GenBank/DDBJ databases">
        <title>Genome sequence of Riesia pediculicola USDA.</title>
        <authorList>
            <person name="Kirkness E.F."/>
        </authorList>
    </citation>
    <scope>NUCLEOTIDE SEQUENCE [LARGE SCALE GENOMIC DNA]</scope>
    <source>
        <strain evidence="18">USDA</strain>
    </source>
</reference>
<evidence type="ECO:0000256" key="2">
    <source>
        <dbReference type="ARBA" id="ARBA00005042"/>
    </source>
</evidence>
<comment type="similarity">
    <text evidence="3 16">Belongs to the CDP-alcohol phosphatidyltransferase class-I family.</text>
</comment>
<dbReference type="EMBL" id="CP001085">
    <property type="protein sequence ID" value="ADD79639.1"/>
    <property type="molecule type" value="Genomic_DNA"/>
</dbReference>
<evidence type="ECO:0000256" key="1">
    <source>
        <dbReference type="ARBA" id="ARBA00004141"/>
    </source>
</evidence>
<accession>D4G8V1</accession>
<gene>
    <name evidence="18" type="primary">pgsA</name>
    <name evidence="18" type="ordered locus">RIEPE_0526</name>
</gene>
<evidence type="ECO:0000256" key="10">
    <source>
        <dbReference type="ARBA" id="ARBA00023098"/>
    </source>
</evidence>
<dbReference type="PANTHER" id="PTHR14269">
    <property type="entry name" value="CDP-DIACYLGLYCEROL--GLYCEROL-3-PHOSPHATE 3-PHOSPHATIDYLTRANSFERASE-RELATED"/>
    <property type="match status" value="1"/>
</dbReference>
<dbReference type="PIRSF" id="PIRSF000847">
    <property type="entry name" value="Phos_ph_gly_syn"/>
    <property type="match status" value="1"/>
</dbReference>
<evidence type="ECO:0000256" key="11">
    <source>
        <dbReference type="ARBA" id="ARBA00023136"/>
    </source>
</evidence>
<dbReference type="PANTHER" id="PTHR14269:SF62">
    <property type="entry name" value="CDP-DIACYLGLYCEROL--GLYCEROL-3-PHOSPHATE 3-PHOSPHATIDYLTRANSFERASE 1, CHLOROPLASTIC"/>
    <property type="match status" value="1"/>
</dbReference>
<protein>
    <recommendedName>
        <fullName evidence="5 15">CDP-diacylglycerol--glycerol-3-phosphate 3-phosphatidyltransferase</fullName>
        <ecNumber evidence="4 15">2.7.8.5</ecNumber>
    </recommendedName>
</protein>
<comment type="catalytic activity">
    <reaction evidence="14">
        <text>a CDP-1,2-diacyl-sn-glycerol + sn-glycerol 3-phosphate = a 1,2-diacyl-sn-glycero-3-phospho-(1'-sn-glycero-3'-phosphate) + CMP + H(+)</text>
        <dbReference type="Rhea" id="RHEA:12593"/>
        <dbReference type="ChEBI" id="CHEBI:15378"/>
        <dbReference type="ChEBI" id="CHEBI:57597"/>
        <dbReference type="ChEBI" id="CHEBI:58332"/>
        <dbReference type="ChEBI" id="CHEBI:60110"/>
        <dbReference type="ChEBI" id="CHEBI:60377"/>
        <dbReference type="EC" id="2.7.8.5"/>
    </reaction>
</comment>
<dbReference type="InterPro" id="IPR000462">
    <property type="entry name" value="CDP-OH_P_trans"/>
</dbReference>
<evidence type="ECO:0000256" key="7">
    <source>
        <dbReference type="ARBA" id="ARBA00022679"/>
    </source>
</evidence>
<evidence type="ECO:0000256" key="9">
    <source>
        <dbReference type="ARBA" id="ARBA00022989"/>
    </source>
</evidence>
<evidence type="ECO:0000256" key="6">
    <source>
        <dbReference type="ARBA" id="ARBA00022516"/>
    </source>
</evidence>
<keyword evidence="11 17" id="KW-0472">Membrane</keyword>
<dbReference type="HOGENOM" id="CLU_051314_2_1_6"/>
<organism evidence="18 19">
    <name type="scientific">Riesia pediculicola (strain USDA)</name>
    <dbReference type="NCBI Taxonomy" id="515618"/>
    <lineage>
        <taxon>Bacteria</taxon>
        <taxon>Pseudomonadati</taxon>
        <taxon>Pseudomonadota</taxon>
        <taxon>Gammaproteobacteria</taxon>
        <taxon>Enterobacterales</taxon>
        <taxon>Enterobacteriaceae</taxon>
        <taxon>Candidatus Riesia</taxon>
    </lineage>
</organism>
<name>D4G8V1_RIEPU</name>
<feature type="transmembrane region" description="Helical" evidence="17">
    <location>
        <begin position="32"/>
        <end position="51"/>
    </location>
</feature>
<dbReference type="InterPro" id="IPR004570">
    <property type="entry name" value="Phosphatidylglycerol_P_synth"/>
</dbReference>
<comment type="subcellular location">
    <subcellularLocation>
        <location evidence="1">Membrane</location>
        <topology evidence="1">Multi-pass membrane protein</topology>
    </subcellularLocation>
</comment>
<keyword evidence="12" id="KW-0594">Phospholipid biosynthesis</keyword>
<dbReference type="STRING" id="515618.RIEPE_0526"/>
<feature type="transmembrane region" description="Helical" evidence="17">
    <location>
        <begin position="7"/>
        <end position="26"/>
    </location>
</feature>
<evidence type="ECO:0000256" key="12">
    <source>
        <dbReference type="ARBA" id="ARBA00023209"/>
    </source>
</evidence>
<evidence type="ECO:0000256" key="14">
    <source>
        <dbReference type="ARBA" id="ARBA00048586"/>
    </source>
</evidence>
<feature type="transmembrane region" description="Helical" evidence="17">
    <location>
        <begin position="146"/>
        <end position="167"/>
    </location>
</feature>
<evidence type="ECO:0000313" key="19">
    <source>
        <dbReference type="Proteomes" id="UP000001700"/>
    </source>
</evidence>
<dbReference type="InterPro" id="IPR050324">
    <property type="entry name" value="CDP-alcohol_PTase-I"/>
</dbReference>
<dbReference type="Pfam" id="PF01066">
    <property type="entry name" value="CDP-OH_P_transf"/>
    <property type="match status" value="1"/>
</dbReference>
<dbReference type="NCBIfam" id="TIGR00560">
    <property type="entry name" value="pgsA"/>
    <property type="match status" value="1"/>
</dbReference>
<keyword evidence="10" id="KW-0443">Lipid metabolism</keyword>
<keyword evidence="19" id="KW-1185">Reference proteome</keyword>
<dbReference type="InterPro" id="IPR048254">
    <property type="entry name" value="CDP_ALCOHOL_P_TRANSF_CS"/>
</dbReference>
<dbReference type="Proteomes" id="UP000001700">
    <property type="component" value="Chromosome"/>
</dbReference>
<feature type="transmembrane region" description="Helical" evidence="17">
    <location>
        <begin position="72"/>
        <end position="91"/>
    </location>
</feature>
<evidence type="ECO:0000256" key="15">
    <source>
        <dbReference type="NCBIfam" id="TIGR00560"/>
    </source>
</evidence>
<sequence length="179" mass="20931">MQLHPTSLTFFRILSTPMLIVFFYMPFSWSEVMSIVTFVIAAITDLFDGLLARYFKKTTKLGTFLDPVADKIIVVSSLILVVDWYHVWWITLPSIAMIIREIIILSLRELAADFGEKKCVSVSRIGKWKTFFQMFSLVGMFLKENGLILILSVMLLYFSVFLTYYSMIQYFRSSWRLLK</sequence>